<name>A0A1U7M0B3_9FIRM</name>
<dbReference type="GO" id="GO:0005886">
    <property type="term" value="C:plasma membrane"/>
    <property type="evidence" value="ECO:0007669"/>
    <property type="project" value="UniProtKB-SubCell"/>
</dbReference>
<evidence type="ECO:0000256" key="2">
    <source>
        <dbReference type="ARBA" id="ARBA00022448"/>
    </source>
</evidence>
<feature type="domain" description="Tripartite ATP-independent periplasmic transporters DctQ component" evidence="10">
    <location>
        <begin position="21"/>
        <end position="152"/>
    </location>
</feature>
<dbReference type="AlphaFoldDB" id="A0A1U7M0B3"/>
<dbReference type="PANTHER" id="PTHR35011:SF2">
    <property type="entry name" value="2,3-DIKETO-L-GULONATE TRAP TRANSPORTER SMALL PERMEASE PROTEIN YIAM"/>
    <property type="match status" value="1"/>
</dbReference>
<dbReference type="GO" id="GO:0015740">
    <property type="term" value="P:C4-dicarboxylate transport"/>
    <property type="evidence" value="ECO:0007669"/>
    <property type="project" value="TreeGrafter"/>
</dbReference>
<feature type="transmembrane region" description="Helical" evidence="9">
    <location>
        <begin position="45"/>
        <end position="63"/>
    </location>
</feature>
<organism evidence="11 12">
    <name type="scientific">Peptoniphilus porci</name>
    <dbReference type="NCBI Taxonomy" id="2652280"/>
    <lineage>
        <taxon>Bacteria</taxon>
        <taxon>Bacillati</taxon>
        <taxon>Bacillota</taxon>
        <taxon>Tissierellia</taxon>
        <taxon>Tissierellales</taxon>
        <taxon>Peptoniphilaceae</taxon>
        <taxon>Peptoniphilus</taxon>
    </lineage>
</organism>
<sequence length="164" mass="18785">MLNKLDKKFEESILCVLLVIMTIILGIQIVARYVFGNSLAWSEELVRYLFVWSAFLGVPYCIRRKASIKVDQFRNMMPAGIQKALNYIDKIIIFILFLIIAIFSFDVIRSTYISGQTSAAMGIPMWTVQSSVFVGSVLSMIRITQNFIDLIKEKDKVKEDEQEA</sequence>
<evidence type="ECO:0000256" key="8">
    <source>
        <dbReference type="ARBA" id="ARBA00038436"/>
    </source>
</evidence>
<evidence type="ECO:0000256" key="1">
    <source>
        <dbReference type="ARBA" id="ARBA00004429"/>
    </source>
</evidence>
<dbReference type="Pfam" id="PF04290">
    <property type="entry name" value="DctQ"/>
    <property type="match status" value="1"/>
</dbReference>
<dbReference type="InterPro" id="IPR007387">
    <property type="entry name" value="TRAP_DctQ"/>
</dbReference>
<evidence type="ECO:0000256" key="9">
    <source>
        <dbReference type="SAM" id="Phobius"/>
    </source>
</evidence>
<comment type="similarity">
    <text evidence="8">Belongs to the TRAP transporter small permease family.</text>
</comment>
<keyword evidence="7 9" id="KW-0472">Membrane</keyword>
<keyword evidence="5 9" id="KW-0812">Transmembrane</keyword>
<dbReference type="GO" id="GO:0022857">
    <property type="term" value="F:transmembrane transporter activity"/>
    <property type="evidence" value="ECO:0007669"/>
    <property type="project" value="TreeGrafter"/>
</dbReference>
<keyword evidence="12" id="KW-1185">Reference proteome</keyword>
<comment type="subcellular location">
    <subcellularLocation>
        <location evidence="1">Cell inner membrane</location>
        <topology evidence="1">Multi-pass membrane protein</topology>
    </subcellularLocation>
</comment>
<evidence type="ECO:0000256" key="7">
    <source>
        <dbReference type="ARBA" id="ARBA00023136"/>
    </source>
</evidence>
<evidence type="ECO:0000256" key="3">
    <source>
        <dbReference type="ARBA" id="ARBA00022475"/>
    </source>
</evidence>
<keyword evidence="6 9" id="KW-1133">Transmembrane helix</keyword>
<evidence type="ECO:0000256" key="5">
    <source>
        <dbReference type="ARBA" id="ARBA00022692"/>
    </source>
</evidence>
<feature type="transmembrane region" description="Helical" evidence="9">
    <location>
        <begin position="12"/>
        <end position="33"/>
    </location>
</feature>
<protein>
    <submittedName>
        <fullName evidence="11">C4-dicarboxylate ABC transporter substrate-binding protein</fullName>
    </submittedName>
</protein>
<feature type="transmembrane region" description="Helical" evidence="9">
    <location>
        <begin position="125"/>
        <end position="144"/>
    </location>
</feature>
<keyword evidence="4" id="KW-0997">Cell inner membrane</keyword>
<dbReference type="STRING" id="1465756.BIV18_06090"/>
<keyword evidence="2" id="KW-0813">Transport</keyword>
<feature type="transmembrane region" description="Helical" evidence="9">
    <location>
        <begin position="84"/>
        <end position="105"/>
    </location>
</feature>
<proteinExistence type="inferred from homology"/>
<dbReference type="Proteomes" id="UP000187166">
    <property type="component" value="Unassembled WGS sequence"/>
</dbReference>
<evidence type="ECO:0000256" key="6">
    <source>
        <dbReference type="ARBA" id="ARBA00022989"/>
    </source>
</evidence>
<reference evidence="11 12" key="1">
    <citation type="journal article" date="2016" name="Appl. Environ. Microbiol.">
        <title>Function and Phylogeny of Bacterial Butyryl Coenzyme A:Acetate Transferases and Their Diversity in the Proximal Colon of Swine.</title>
        <authorList>
            <person name="Trachsel J."/>
            <person name="Bayles D.O."/>
            <person name="Looft T."/>
            <person name="Levine U.Y."/>
            <person name="Allen H.K."/>
        </authorList>
    </citation>
    <scope>NUCLEOTIDE SEQUENCE [LARGE SCALE GENOMIC DNA]</scope>
    <source>
        <strain evidence="11 12">35-6-1</strain>
    </source>
</reference>
<evidence type="ECO:0000313" key="11">
    <source>
        <dbReference type="EMBL" id="OLR65111.1"/>
    </source>
</evidence>
<evidence type="ECO:0000313" key="12">
    <source>
        <dbReference type="Proteomes" id="UP000187166"/>
    </source>
</evidence>
<dbReference type="PANTHER" id="PTHR35011">
    <property type="entry name" value="2,3-DIKETO-L-GULONATE TRAP TRANSPORTER SMALL PERMEASE PROTEIN YIAM"/>
    <property type="match status" value="1"/>
</dbReference>
<comment type="caution">
    <text evidence="11">The sequence shown here is derived from an EMBL/GenBank/DDBJ whole genome shotgun (WGS) entry which is preliminary data.</text>
</comment>
<keyword evidence="3" id="KW-1003">Cell membrane</keyword>
<dbReference type="InterPro" id="IPR055348">
    <property type="entry name" value="DctQ"/>
</dbReference>
<dbReference type="EMBL" id="MJIH01000001">
    <property type="protein sequence ID" value="OLR65111.1"/>
    <property type="molecule type" value="Genomic_DNA"/>
</dbReference>
<gene>
    <name evidence="11" type="ORF">BIV18_06090</name>
</gene>
<evidence type="ECO:0000256" key="4">
    <source>
        <dbReference type="ARBA" id="ARBA00022519"/>
    </source>
</evidence>
<evidence type="ECO:0000259" key="10">
    <source>
        <dbReference type="Pfam" id="PF04290"/>
    </source>
</evidence>
<accession>A0A1U7M0B3</accession>